<feature type="transmembrane region" description="Helical" evidence="1">
    <location>
        <begin position="38"/>
        <end position="57"/>
    </location>
</feature>
<feature type="transmembrane region" description="Helical" evidence="1">
    <location>
        <begin position="307"/>
        <end position="329"/>
    </location>
</feature>
<evidence type="ECO:0000256" key="1">
    <source>
        <dbReference type="SAM" id="Phobius"/>
    </source>
</evidence>
<name>A0A9D2HBP7_9BACT</name>
<gene>
    <name evidence="2" type="ORF">H9962_03430</name>
</gene>
<evidence type="ECO:0000313" key="3">
    <source>
        <dbReference type="Proteomes" id="UP000824225"/>
    </source>
</evidence>
<dbReference type="InterPro" id="IPR007059">
    <property type="entry name" value="DmsC"/>
</dbReference>
<feature type="transmembrane region" description="Helical" evidence="1">
    <location>
        <begin position="125"/>
        <end position="150"/>
    </location>
</feature>
<accession>A0A9D2HBP7</accession>
<feature type="transmembrane region" description="Helical" evidence="1">
    <location>
        <begin position="199"/>
        <end position="221"/>
    </location>
</feature>
<dbReference type="GO" id="GO:0009389">
    <property type="term" value="F:dimethyl sulfoxide reductase activity"/>
    <property type="evidence" value="ECO:0007669"/>
    <property type="project" value="TreeGrafter"/>
</dbReference>
<dbReference type="EC" id="1.8.5.3" evidence="2"/>
<dbReference type="GO" id="GO:0009390">
    <property type="term" value="C:dimethyl sulfoxide reductase complex"/>
    <property type="evidence" value="ECO:0007669"/>
    <property type="project" value="TreeGrafter"/>
</dbReference>
<dbReference type="PANTHER" id="PTHR38095:SF2">
    <property type="entry name" value="ANAEROBIC DIMETHYL SULFOXIDE REDUCTASE CHAIN C"/>
    <property type="match status" value="1"/>
</dbReference>
<dbReference type="PANTHER" id="PTHR38095">
    <property type="entry name" value="ANAEROBIC DIMETHYL SULFOXIDE REDUCTASE CHAIN YNFH"/>
    <property type="match status" value="1"/>
</dbReference>
<keyword evidence="2" id="KW-0560">Oxidoreductase</keyword>
<feature type="transmembrane region" description="Helical" evidence="1">
    <location>
        <begin position="170"/>
        <end position="187"/>
    </location>
</feature>
<proteinExistence type="predicted"/>
<sequence length="338" mass="36538">MVDYWSLVIFTILGQSAAGIMMLLALSRRATRSAVRRTWVAVIILIAAAVASLGHLADPTISYFAVTNVFSSWLSREILFAGLFGAAMLLWIIFRRCRLLRLAALVGLTFVYVMSRVYIIPTEPFWNSLLTFWSFLSTAFLLGASLLLLLDELGARCRAGGVRQALLGRLPAVAAIAVGFRLIFLLLQLARPRPISEEIIWLEIVEIALLTAGGGLGMLLLTRRAAALPPALEPVADAVALPPGRPVPHGRAEPIILARSESLPPETGETGKNVDGVSSIVAEPVAESAPEATPSGLQARDCRAGGLVFWTLVAVALVWTAEICGRVLFYKSYVWFGM</sequence>
<protein>
    <submittedName>
        <fullName evidence="2">Dimethyl sulfoxide reductase anchor subunit</fullName>
        <ecNumber evidence="2">1.8.5.3</ecNumber>
    </submittedName>
</protein>
<dbReference type="Pfam" id="PF04976">
    <property type="entry name" value="DmsC"/>
    <property type="match status" value="1"/>
</dbReference>
<comment type="caution">
    <text evidence="2">The sequence shown here is derived from an EMBL/GenBank/DDBJ whole genome shotgun (WGS) entry which is preliminary data.</text>
</comment>
<keyword evidence="1" id="KW-0472">Membrane</keyword>
<dbReference type="GO" id="GO:0019645">
    <property type="term" value="P:anaerobic electron transport chain"/>
    <property type="evidence" value="ECO:0007669"/>
    <property type="project" value="InterPro"/>
</dbReference>
<dbReference type="EMBL" id="DXAN01000006">
    <property type="protein sequence ID" value="HJA08228.1"/>
    <property type="molecule type" value="Genomic_DNA"/>
</dbReference>
<evidence type="ECO:0000313" key="2">
    <source>
        <dbReference type="EMBL" id="HJA08228.1"/>
    </source>
</evidence>
<keyword evidence="1" id="KW-1133">Transmembrane helix</keyword>
<dbReference type="Proteomes" id="UP000824225">
    <property type="component" value="Unassembled WGS sequence"/>
</dbReference>
<reference evidence="2" key="2">
    <citation type="submission" date="2021-04" db="EMBL/GenBank/DDBJ databases">
        <authorList>
            <person name="Gilroy R."/>
        </authorList>
    </citation>
    <scope>NUCLEOTIDE SEQUENCE</scope>
    <source>
        <strain evidence="2">CHK186-16707</strain>
    </source>
</reference>
<dbReference type="AlphaFoldDB" id="A0A9D2HBP7"/>
<keyword evidence="1" id="KW-0812">Transmembrane</keyword>
<dbReference type="GO" id="GO:0005886">
    <property type="term" value="C:plasma membrane"/>
    <property type="evidence" value="ECO:0007669"/>
    <property type="project" value="TreeGrafter"/>
</dbReference>
<feature type="transmembrane region" description="Helical" evidence="1">
    <location>
        <begin position="6"/>
        <end position="26"/>
    </location>
</feature>
<feature type="transmembrane region" description="Helical" evidence="1">
    <location>
        <begin position="77"/>
        <end position="94"/>
    </location>
</feature>
<reference evidence="2" key="1">
    <citation type="journal article" date="2021" name="PeerJ">
        <title>Extensive microbial diversity within the chicken gut microbiome revealed by metagenomics and culture.</title>
        <authorList>
            <person name="Gilroy R."/>
            <person name="Ravi A."/>
            <person name="Getino M."/>
            <person name="Pursley I."/>
            <person name="Horton D.L."/>
            <person name="Alikhan N.F."/>
            <person name="Baker D."/>
            <person name="Gharbi K."/>
            <person name="Hall N."/>
            <person name="Watson M."/>
            <person name="Adriaenssens E.M."/>
            <person name="Foster-Nyarko E."/>
            <person name="Jarju S."/>
            <person name="Secka A."/>
            <person name="Antonio M."/>
            <person name="Oren A."/>
            <person name="Chaudhuri R.R."/>
            <person name="La Ragione R."/>
            <person name="Hildebrand F."/>
            <person name="Pallen M.J."/>
        </authorList>
    </citation>
    <scope>NUCLEOTIDE SEQUENCE</scope>
    <source>
        <strain evidence="2">CHK186-16707</strain>
    </source>
</reference>
<feature type="transmembrane region" description="Helical" evidence="1">
    <location>
        <begin position="99"/>
        <end position="119"/>
    </location>
</feature>
<organism evidence="2 3">
    <name type="scientific">Candidatus Mailhella merdigallinarum</name>
    <dbReference type="NCBI Taxonomy" id="2838658"/>
    <lineage>
        <taxon>Bacteria</taxon>
        <taxon>Pseudomonadati</taxon>
        <taxon>Thermodesulfobacteriota</taxon>
        <taxon>Desulfovibrionia</taxon>
        <taxon>Desulfovibrionales</taxon>
        <taxon>Desulfovibrionaceae</taxon>
        <taxon>Mailhella</taxon>
    </lineage>
</organism>